<proteinExistence type="predicted"/>
<name>A0A8J7WVK6_9ACTN</name>
<dbReference type="EMBL" id="JAGSXH010000233">
    <property type="protein sequence ID" value="MBS2966944.1"/>
    <property type="molecule type" value="Genomic_DNA"/>
</dbReference>
<dbReference type="RefSeq" id="WP_211472498.1">
    <property type="nucleotide sequence ID" value="NZ_JAGSXH010000233.1"/>
</dbReference>
<reference evidence="1" key="1">
    <citation type="submission" date="2021-04" db="EMBL/GenBank/DDBJ databases">
        <title>Genome based classification of Actinospica acidithermotolerans sp. nov., an actinobacterium isolated from an Indonesian hot spring.</title>
        <authorList>
            <person name="Kusuma A.B."/>
            <person name="Putra K.E."/>
            <person name="Nafisah S."/>
            <person name="Loh J."/>
            <person name="Nouioui I."/>
            <person name="Goodfellow M."/>
        </authorList>
    </citation>
    <scope>NUCLEOTIDE SEQUENCE</scope>
    <source>
        <strain evidence="1">DSM 45618</strain>
    </source>
</reference>
<accession>A0A8J7WVK6</accession>
<sequence>MQLFVTVAHPASAASVDLLVDTAESTPVAEVDAMLRAQLGLRSTAGEGMVLCADGAALDPDEGFGAAPVRDGSVLSWQAPPMPAAEPGVSGPTSLVEVRVAGGPDAGAVFPLPAGVFVLGHGAPRRLRVLDPTLGEAAVGIEVESNRRCAVYPARGVRALLDGAPIAPGHTWTPGVLLSAGGSAFELAAPTAPDAVVHPSEDGTGLDYNRPPRLLPPDTTALFALPARPAPPDRRPLPLVMALAPMALSAVLVVTTHRLEMAAFALLGPMVFIGNALTDRRHGTRAYAKALGDYQRRRAAVEIDARQALDREIAARRSAPPDPGVALASASEPGRRLWERRRTDTDFLQLRVGTAHLPAQVVLEGESEDGQPRGEPWLAADVPMAVGLRERGVLGIAGPVAQTRALGRWILAP</sequence>
<evidence type="ECO:0000313" key="1">
    <source>
        <dbReference type="EMBL" id="MBS2966944.1"/>
    </source>
</evidence>
<organism evidence="1 2">
    <name type="scientific">Actinocrinis puniceicyclus</name>
    <dbReference type="NCBI Taxonomy" id="977794"/>
    <lineage>
        <taxon>Bacteria</taxon>
        <taxon>Bacillati</taxon>
        <taxon>Actinomycetota</taxon>
        <taxon>Actinomycetes</taxon>
        <taxon>Catenulisporales</taxon>
        <taxon>Actinospicaceae</taxon>
        <taxon>Actinocrinis</taxon>
    </lineage>
</organism>
<protein>
    <submittedName>
        <fullName evidence="1">Uncharacterized protein</fullName>
    </submittedName>
</protein>
<comment type="caution">
    <text evidence="1">The sequence shown here is derived from an EMBL/GenBank/DDBJ whole genome shotgun (WGS) entry which is preliminary data.</text>
</comment>
<dbReference type="Proteomes" id="UP000677913">
    <property type="component" value="Unassembled WGS sequence"/>
</dbReference>
<gene>
    <name evidence="1" type="ORF">KGA66_28175</name>
</gene>
<evidence type="ECO:0000313" key="2">
    <source>
        <dbReference type="Proteomes" id="UP000677913"/>
    </source>
</evidence>
<dbReference type="AlphaFoldDB" id="A0A8J7WVK6"/>
<keyword evidence="2" id="KW-1185">Reference proteome</keyword>